<feature type="transmembrane region" description="Helical" evidence="1">
    <location>
        <begin position="12"/>
        <end position="31"/>
    </location>
</feature>
<dbReference type="HOGENOM" id="CLU_194528_0_0_11"/>
<dbReference type="EMBL" id="CP003053">
    <property type="protein sequence ID" value="AFM17646.1"/>
    <property type="molecule type" value="Genomic_DNA"/>
</dbReference>
<evidence type="ECO:0000313" key="3">
    <source>
        <dbReference type="Proteomes" id="UP000006057"/>
    </source>
</evidence>
<protein>
    <submittedName>
        <fullName evidence="2">Uncharacterized protein</fullName>
    </submittedName>
</protein>
<keyword evidence="1" id="KW-1133">Transmembrane helix</keyword>
<dbReference type="KEGG" id="mcb:Mycch_2886"/>
<gene>
    <name evidence="2" type="ordered locus">Mycch_2886</name>
</gene>
<feature type="transmembrane region" description="Helical" evidence="1">
    <location>
        <begin position="37"/>
        <end position="58"/>
    </location>
</feature>
<evidence type="ECO:0000256" key="1">
    <source>
        <dbReference type="SAM" id="Phobius"/>
    </source>
</evidence>
<dbReference type="PATRIC" id="fig|710421.3.peg.2875"/>
<dbReference type="OrthoDB" id="4629615at2"/>
<keyword evidence="3" id="KW-1185">Reference proteome</keyword>
<reference evidence="2 3" key="1">
    <citation type="submission" date="2012-06" db="EMBL/GenBank/DDBJ databases">
        <title>Complete sequence of chromosome of Mycobacterium chubuense NBB4.</title>
        <authorList>
            <consortium name="US DOE Joint Genome Institute"/>
            <person name="Lucas S."/>
            <person name="Han J."/>
            <person name="Lapidus A."/>
            <person name="Cheng J.-F."/>
            <person name="Goodwin L."/>
            <person name="Pitluck S."/>
            <person name="Peters L."/>
            <person name="Mikhailova N."/>
            <person name="Teshima H."/>
            <person name="Detter J.C."/>
            <person name="Han C."/>
            <person name="Tapia R."/>
            <person name="Land M."/>
            <person name="Hauser L."/>
            <person name="Kyrpides N."/>
            <person name="Ivanova N."/>
            <person name="Pagani I."/>
            <person name="Mattes T."/>
            <person name="Holmes A."/>
            <person name="Rutledge P."/>
            <person name="Paulsen I."/>
            <person name="Coleman N."/>
            <person name="Woyke T."/>
        </authorList>
    </citation>
    <scope>NUCLEOTIDE SEQUENCE [LARGE SCALE GENOMIC DNA]</scope>
    <source>
        <strain evidence="2 3">NBB4</strain>
    </source>
</reference>
<accession>I4BK39</accession>
<proteinExistence type="predicted"/>
<dbReference type="Proteomes" id="UP000006057">
    <property type="component" value="Chromosome"/>
</dbReference>
<dbReference type="eggNOG" id="ENOG5031SFE">
    <property type="taxonomic scope" value="Bacteria"/>
</dbReference>
<keyword evidence="1" id="KW-0472">Membrane</keyword>
<evidence type="ECO:0000313" key="2">
    <source>
        <dbReference type="EMBL" id="AFM17646.1"/>
    </source>
</evidence>
<name>I4BK39_MYCCN</name>
<sequence precursor="true">MPTLKLYLRVQLMIFVFGIVGPIFLAVYFAAQPDVTIRWMYWWGLFITFADIMIALAITESMVRTTRDAATPPPRSAQD</sequence>
<dbReference type="RefSeq" id="WP_014816123.1">
    <property type="nucleotide sequence ID" value="NC_018027.1"/>
</dbReference>
<keyword evidence="1" id="KW-0812">Transmembrane</keyword>
<dbReference type="AlphaFoldDB" id="I4BK39"/>
<organism evidence="2 3">
    <name type="scientific">Mycolicibacterium chubuense (strain NBB4)</name>
    <name type="common">Mycobacterium chubuense</name>
    <dbReference type="NCBI Taxonomy" id="710421"/>
    <lineage>
        <taxon>Bacteria</taxon>
        <taxon>Bacillati</taxon>
        <taxon>Actinomycetota</taxon>
        <taxon>Actinomycetes</taxon>
        <taxon>Mycobacteriales</taxon>
        <taxon>Mycobacteriaceae</taxon>
        <taxon>Mycolicibacterium</taxon>
    </lineage>
</organism>